<proteinExistence type="predicted"/>
<dbReference type="GO" id="GO:0004853">
    <property type="term" value="F:uroporphyrinogen decarboxylase activity"/>
    <property type="evidence" value="ECO:0007669"/>
    <property type="project" value="InterPro"/>
</dbReference>
<dbReference type="Gene3D" id="3.20.20.210">
    <property type="match status" value="1"/>
</dbReference>
<sequence length="337" mass="39133">MTKTERVKAAVNFQEVDRIPLGLWPHHTDVDQDYVKLADKQFAFYRETDIDFVKLMPFGLYTVEDYGCKIEKICQPDQWPRIVEAFIETPEDWEKIVPLDVTKGTYGNQLKYAERMLQLMKEHQDEAPVIHTIFSPITTLYKLLGEKKLFEEIEAHPTLVHRALEQVTETTIAFVNENIKLGVSGFFFASQLANYRFMTDEMYDVFGEQYDLKVIGAYADRTWFNVIHVHSFTQEKEKSMFERLANYPGTCLNWHDRWVGPSLAEARKYTDKCLIGGINEEQYFNKTSYQNVYGHIREAVEMAGRTGFMLGPGCTIYEDTPLENYLAARIAATKYGK</sequence>
<gene>
    <name evidence="2" type="ORF">D0435_13150</name>
</gene>
<evidence type="ECO:0000313" key="3">
    <source>
        <dbReference type="Proteomes" id="UP000446866"/>
    </source>
</evidence>
<comment type="caution">
    <text evidence="2">The sequence shown here is derived from an EMBL/GenBank/DDBJ whole genome shotgun (WGS) entry which is preliminary data.</text>
</comment>
<dbReference type="PANTHER" id="PTHR47099:SF1">
    <property type="entry name" value="METHYLCOBAMIDE:COM METHYLTRANSFERASE MTBA"/>
    <property type="match status" value="1"/>
</dbReference>
<dbReference type="PANTHER" id="PTHR47099">
    <property type="entry name" value="METHYLCOBAMIDE:COM METHYLTRANSFERASE MTBA"/>
    <property type="match status" value="1"/>
</dbReference>
<dbReference type="EMBL" id="QXWK01000029">
    <property type="protein sequence ID" value="NBH62596.1"/>
    <property type="molecule type" value="Genomic_DNA"/>
</dbReference>
<dbReference type="SUPFAM" id="SSF51726">
    <property type="entry name" value="UROD/MetE-like"/>
    <property type="match status" value="1"/>
</dbReference>
<keyword evidence="3" id="KW-1185">Reference proteome</keyword>
<dbReference type="Pfam" id="PF01208">
    <property type="entry name" value="URO-D"/>
    <property type="match status" value="1"/>
</dbReference>
<name>A0A845QLT3_9FIRM</name>
<dbReference type="Proteomes" id="UP000446866">
    <property type="component" value="Unassembled WGS sequence"/>
</dbReference>
<dbReference type="AlphaFoldDB" id="A0A845QLT3"/>
<evidence type="ECO:0000313" key="2">
    <source>
        <dbReference type="EMBL" id="NBH62596.1"/>
    </source>
</evidence>
<accession>A0A845QLT3</accession>
<evidence type="ECO:0000259" key="1">
    <source>
        <dbReference type="Pfam" id="PF01208"/>
    </source>
</evidence>
<dbReference type="GO" id="GO:0006779">
    <property type="term" value="P:porphyrin-containing compound biosynthetic process"/>
    <property type="evidence" value="ECO:0007669"/>
    <property type="project" value="InterPro"/>
</dbReference>
<dbReference type="InterPro" id="IPR000257">
    <property type="entry name" value="Uroporphyrinogen_deCOase"/>
</dbReference>
<dbReference type="InterPro" id="IPR038071">
    <property type="entry name" value="UROD/MetE-like_sf"/>
</dbReference>
<organism evidence="2 3">
    <name type="scientific">Anaerotruncus colihominis</name>
    <dbReference type="NCBI Taxonomy" id="169435"/>
    <lineage>
        <taxon>Bacteria</taxon>
        <taxon>Bacillati</taxon>
        <taxon>Bacillota</taxon>
        <taxon>Clostridia</taxon>
        <taxon>Eubacteriales</taxon>
        <taxon>Oscillospiraceae</taxon>
        <taxon>Anaerotruncus</taxon>
    </lineage>
</organism>
<feature type="domain" description="Uroporphyrinogen decarboxylase (URO-D)" evidence="1">
    <location>
        <begin position="31"/>
        <end position="328"/>
    </location>
</feature>
<reference evidence="2 3" key="1">
    <citation type="submission" date="2018-08" db="EMBL/GenBank/DDBJ databases">
        <title>Murine metabolic-syndrome-specific gut microbial biobank.</title>
        <authorList>
            <person name="Liu C."/>
        </authorList>
    </citation>
    <scope>NUCLEOTIDE SEQUENCE [LARGE SCALE GENOMIC DNA]</scope>
    <source>
        <strain evidence="2 3">28</strain>
    </source>
</reference>
<dbReference type="InterPro" id="IPR052024">
    <property type="entry name" value="Methanogen_methyltrans"/>
</dbReference>
<protein>
    <submittedName>
        <fullName evidence="2">Uroporphyrinogen decarboxylase</fullName>
    </submittedName>
</protein>